<proteinExistence type="predicted"/>
<keyword evidence="2" id="KW-0812">Transmembrane</keyword>
<evidence type="ECO:0000313" key="3">
    <source>
        <dbReference type="EMBL" id="SEE90350.1"/>
    </source>
</evidence>
<dbReference type="EMBL" id="FNUC01000003">
    <property type="protein sequence ID" value="SEE90350.1"/>
    <property type="molecule type" value="Genomic_DNA"/>
</dbReference>
<organism evidence="3 4">
    <name type="scientific">Jiangella alba</name>
    <dbReference type="NCBI Taxonomy" id="561176"/>
    <lineage>
        <taxon>Bacteria</taxon>
        <taxon>Bacillati</taxon>
        <taxon>Actinomycetota</taxon>
        <taxon>Actinomycetes</taxon>
        <taxon>Jiangellales</taxon>
        <taxon>Jiangellaceae</taxon>
        <taxon>Jiangella</taxon>
    </lineage>
</organism>
<dbReference type="RefSeq" id="WP_069111676.1">
    <property type="nucleotide sequence ID" value="NZ_FNUC01000003.1"/>
</dbReference>
<feature type="region of interest" description="Disordered" evidence="1">
    <location>
        <begin position="165"/>
        <end position="185"/>
    </location>
</feature>
<dbReference type="STRING" id="561176.SAMN04488561_3271"/>
<keyword evidence="2" id="KW-1133">Transmembrane helix</keyword>
<evidence type="ECO:0000256" key="2">
    <source>
        <dbReference type="SAM" id="Phobius"/>
    </source>
</evidence>
<dbReference type="AlphaFoldDB" id="A0A1H5MMJ9"/>
<sequence length="185" mass="19721">MCAWSAFLAALPTAVWRILPGLGLPLGTPGEWRAEQHLPGAGTWYVLGLSAVQLVAATCCLALAIDVRRLVPRWAPAWGRRRAAQIAGGAGLAGAALLGVVVAMSIMAWDKVDPFAGQDHDAWARLCLGCYLSAALWPVLLIPAAIGYLVVRGRLDGAMRHTPGRQVEVVARPPRPPKRPRDDAL</sequence>
<reference evidence="4" key="1">
    <citation type="submission" date="2016-10" db="EMBL/GenBank/DDBJ databases">
        <authorList>
            <person name="Varghese N."/>
            <person name="Submissions S."/>
        </authorList>
    </citation>
    <scope>NUCLEOTIDE SEQUENCE [LARGE SCALE GENOMIC DNA]</scope>
    <source>
        <strain evidence="4">DSM 45237</strain>
    </source>
</reference>
<name>A0A1H5MMJ9_9ACTN</name>
<protein>
    <submittedName>
        <fullName evidence="3">Uncharacterized protein</fullName>
    </submittedName>
</protein>
<keyword evidence="2" id="KW-0472">Membrane</keyword>
<gene>
    <name evidence="3" type="ORF">SAMN04488561_3271</name>
</gene>
<dbReference type="Proteomes" id="UP000181980">
    <property type="component" value="Unassembled WGS sequence"/>
</dbReference>
<feature type="transmembrane region" description="Helical" evidence="2">
    <location>
        <begin position="86"/>
        <end position="110"/>
    </location>
</feature>
<feature type="transmembrane region" description="Helical" evidence="2">
    <location>
        <begin position="41"/>
        <end position="65"/>
    </location>
</feature>
<keyword evidence="4" id="KW-1185">Reference proteome</keyword>
<accession>A0A1H5MMJ9</accession>
<feature type="transmembrane region" description="Helical" evidence="2">
    <location>
        <begin position="122"/>
        <end position="151"/>
    </location>
</feature>
<evidence type="ECO:0000256" key="1">
    <source>
        <dbReference type="SAM" id="MobiDB-lite"/>
    </source>
</evidence>
<evidence type="ECO:0000313" key="4">
    <source>
        <dbReference type="Proteomes" id="UP000181980"/>
    </source>
</evidence>